<evidence type="ECO:0000259" key="8">
    <source>
        <dbReference type="PROSITE" id="PS50928"/>
    </source>
</evidence>
<evidence type="ECO:0000313" key="9">
    <source>
        <dbReference type="EMBL" id="RHW38905.1"/>
    </source>
</evidence>
<dbReference type="PROSITE" id="PS50928">
    <property type="entry name" value="ABC_TM1"/>
    <property type="match status" value="1"/>
</dbReference>
<dbReference type="AlphaFoldDB" id="A0A417YSC7"/>
<gene>
    <name evidence="9" type="ORF">D1B31_13050</name>
</gene>
<dbReference type="OrthoDB" id="2551456at2"/>
<name>A0A417YSC7_9BACI</name>
<evidence type="ECO:0000313" key="10">
    <source>
        <dbReference type="Proteomes" id="UP000284416"/>
    </source>
</evidence>
<feature type="transmembrane region" description="Helical" evidence="7">
    <location>
        <begin position="92"/>
        <end position="110"/>
    </location>
</feature>
<dbReference type="SUPFAM" id="SSF161098">
    <property type="entry name" value="MetI-like"/>
    <property type="match status" value="1"/>
</dbReference>
<evidence type="ECO:0000256" key="2">
    <source>
        <dbReference type="ARBA" id="ARBA00022448"/>
    </source>
</evidence>
<evidence type="ECO:0000256" key="5">
    <source>
        <dbReference type="ARBA" id="ARBA00022989"/>
    </source>
</evidence>
<organism evidence="9 10">
    <name type="scientific">Neobacillus notoginsengisoli</name>
    <dbReference type="NCBI Taxonomy" id="1578198"/>
    <lineage>
        <taxon>Bacteria</taxon>
        <taxon>Bacillati</taxon>
        <taxon>Bacillota</taxon>
        <taxon>Bacilli</taxon>
        <taxon>Bacillales</taxon>
        <taxon>Bacillaceae</taxon>
        <taxon>Neobacillus</taxon>
    </lineage>
</organism>
<comment type="subcellular location">
    <subcellularLocation>
        <location evidence="1 7">Cell membrane</location>
        <topology evidence="1 7">Multi-pass membrane protein</topology>
    </subcellularLocation>
</comment>
<dbReference type="GO" id="GO:0055085">
    <property type="term" value="P:transmembrane transport"/>
    <property type="evidence" value="ECO:0007669"/>
    <property type="project" value="InterPro"/>
</dbReference>
<comment type="similarity">
    <text evidence="7">Belongs to the binding-protein-dependent transport system permease family.</text>
</comment>
<evidence type="ECO:0000256" key="7">
    <source>
        <dbReference type="RuleBase" id="RU363032"/>
    </source>
</evidence>
<feature type="domain" description="ABC transmembrane type-1" evidence="8">
    <location>
        <begin position="86"/>
        <end position="298"/>
    </location>
</feature>
<protein>
    <submittedName>
        <fullName evidence="9">ABC transporter permease subunit</fullName>
    </submittedName>
</protein>
<keyword evidence="3" id="KW-1003">Cell membrane</keyword>
<feature type="transmembrane region" description="Helical" evidence="7">
    <location>
        <begin position="253"/>
        <end position="271"/>
    </location>
</feature>
<reference evidence="9 10" key="1">
    <citation type="journal article" date="2017" name="Int. J. Syst. Evol. Microbiol.">
        <title>Bacillus notoginsengisoli sp. nov., a novel bacterium isolated from the rhizosphere of Panax notoginseng.</title>
        <authorList>
            <person name="Zhang M.Y."/>
            <person name="Cheng J."/>
            <person name="Cai Y."/>
            <person name="Zhang T.Y."/>
            <person name="Wu Y.Y."/>
            <person name="Manikprabhu D."/>
            <person name="Li W.J."/>
            <person name="Zhang Y.X."/>
        </authorList>
    </citation>
    <scope>NUCLEOTIDE SEQUENCE [LARGE SCALE GENOMIC DNA]</scope>
    <source>
        <strain evidence="9 10">JCM 30743</strain>
    </source>
</reference>
<evidence type="ECO:0000256" key="3">
    <source>
        <dbReference type="ARBA" id="ARBA00022475"/>
    </source>
</evidence>
<keyword evidence="4 7" id="KW-0812">Transmembrane</keyword>
<dbReference type="Pfam" id="PF00528">
    <property type="entry name" value="BPD_transp_1"/>
    <property type="match status" value="1"/>
</dbReference>
<dbReference type="CDD" id="cd06261">
    <property type="entry name" value="TM_PBP2"/>
    <property type="match status" value="1"/>
</dbReference>
<keyword evidence="5 7" id="KW-1133">Transmembrane helix</keyword>
<dbReference type="EMBL" id="QWEG01000008">
    <property type="protein sequence ID" value="RHW38905.1"/>
    <property type="molecule type" value="Genomic_DNA"/>
</dbReference>
<dbReference type="Proteomes" id="UP000284416">
    <property type="component" value="Unassembled WGS sequence"/>
</dbReference>
<feature type="transmembrane region" description="Helical" evidence="7">
    <location>
        <begin position="12"/>
        <end position="33"/>
    </location>
</feature>
<dbReference type="PANTHER" id="PTHR30465:SF44">
    <property type="entry name" value="ABC-TYPE DIPEPTIDE_OLIGOPEPTIDE TRANSPORT SYSTEM, PERMEASE COMPONENT"/>
    <property type="match status" value="1"/>
</dbReference>
<dbReference type="GO" id="GO:0005886">
    <property type="term" value="C:plasma membrane"/>
    <property type="evidence" value="ECO:0007669"/>
    <property type="project" value="UniProtKB-SubCell"/>
</dbReference>
<dbReference type="RefSeq" id="WP_118921238.1">
    <property type="nucleotide sequence ID" value="NZ_QWEG01000008.1"/>
</dbReference>
<feature type="transmembrane region" description="Helical" evidence="7">
    <location>
        <begin position="277"/>
        <end position="296"/>
    </location>
</feature>
<keyword evidence="10" id="KW-1185">Reference proteome</keyword>
<keyword evidence="6 7" id="KW-0472">Membrane</keyword>
<comment type="caution">
    <text evidence="9">The sequence shown here is derived from an EMBL/GenBank/DDBJ whole genome shotgun (WGS) entry which is preliminary data.</text>
</comment>
<evidence type="ECO:0000256" key="1">
    <source>
        <dbReference type="ARBA" id="ARBA00004651"/>
    </source>
</evidence>
<evidence type="ECO:0000256" key="4">
    <source>
        <dbReference type="ARBA" id="ARBA00022692"/>
    </source>
</evidence>
<accession>A0A417YSC7</accession>
<keyword evidence="2 7" id="KW-0813">Transport</keyword>
<dbReference type="PANTHER" id="PTHR30465">
    <property type="entry name" value="INNER MEMBRANE ABC TRANSPORTER"/>
    <property type="match status" value="1"/>
</dbReference>
<evidence type="ECO:0000256" key="6">
    <source>
        <dbReference type="ARBA" id="ARBA00023136"/>
    </source>
</evidence>
<dbReference type="Gene3D" id="1.10.3720.10">
    <property type="entry name" value="MetI-like"/>
    <property type="match status" value="1"/>
</dbReference>
<feature type="transmembrane region" description="Helical" evidence="7">
    <location>
        <begin position="170"/>
        <end position="189"/>
    </location>
</feature>
<dbReference type="InterPro" id="IPR000515">
    <property type="entry name" value="MetI-like"/>
</dbReference>
<dbReference type="InterPro" id="IPR035906">
    <property type="entry name" value="MetI-like_sf"/>
</dbReference>
<proteinExistence type="inferred from homology"/>
<sequence>MIIKYIFRQGILWIIVMAIFLALLFLPRDIIFLEPGSKYSLESKYDYSVEKHIAQFKDFFTYVKENKGLGEVREGQSRVDSIWNTFMKSMKITIPALIIGLFGGVAKGVFDYRIRNRKTKIFGETLTRFFMSIPDLFLIIFIQIAIMTAYGWGLLPYMKVYGSDTLSTTILGIIYLTIYPVFYIANITFSSIRDEQAMDYIKTAFSKGTSSLEVLYRHVLKNCYPKILSHTNTITLYTLSNLFIVEKLTNFRGAAYFFYESVASPYAFAVGQSQFPINLFSAAGYIFLFTAVIFLSKVASQIGKNMLYPLERNQLL</sequence>
<feature type="transmembrane region" description="Helical" evidence="7">
    <location>
        <begin position="136"/>
        <end position="158"/>
    </location>
</feature>